<keyword evidence="3" id="KW-1185">Reference proteome</keyword>
<dbReference type="InParanoid" id="A0A3N4MC29"/>
<dbReference type="Proteomes" id="UP000267821">
    <property type="component" value="Unassembled WGS sequence"/>
</dbReference>
<protein>
    <submittedName>
        <fullName evidence="2">Uncharacterized protein</fullName>
    </submittedName>
</protein>
<dbReference type="SUPFAM" id="SSF50978">
    <property type="entry name" value="WD40 repeat-like"/>
    <property type="match status" value="1"/>
</dbReference>
<evidence type="ECO:0000313" key="3">
    <source>
        <dbReference type="Proteomes" id="UP000267821"/>
    </source>
</evidence>
<feature type="compositionally biased region" description="Low complexity" evidence="1">
    <location>
        <begin position="947"/>
        <end position="963"/>
    </location>
</feature>
<feature type="compositionally biased region" description="Pro residues" evidence="1">
    <location>
        <begin position="895"/>
        <end position="912"/>
    </location>
</feature>
<organism evidence="2 3">
    <name type="scientific">Terfezia boudieri ATCC MYA-4762</name>
    <dbReference type="NCBI Taxonomy" id="1051890"/>
    <lineage>
        <taxon>Eukaryota</taxon>
        <taxon>Fungi</taxon>
        <taxon>Dikarya</taxon>
        <taxon>Ascomycota</taxon>
        <taxon>Pezizomycotina</taxon>
        <taxon>Pezizomycetes</taxon>
        <taxon>Pezizales</taxon>
        <taxon>Pezizaceae</taxon>
        <taxon>Terfezia</taxon>
    </lineage>
</organism>
<sequence length="1342" mass="148686">MEKSVSTIPSPPEVYEDPYLSVRDALWFHTGINDLVGIALYKMERAFAYNSVFFLKAALDLQLHYLALELSLSSSVKLNISYVERIAEILAVRLARREKDNNSPSRELQLRTLVSALSILSKQRRKLKNETYTILLDRLSERDYENATRYIREGMSPAFGSGDCEFVVRYACDLVRGMPNDFGLRQFEGFGSQAVHFMFAEGLVNQSGTELTFEHETSLKQLEKIYERMTVPPSDWHEDVHLLSETVRHTINLEYQSKSARNDMLPPAHSGPLPGNIPRIIIERIQKELSTTGLAAADGEPFTSRETQLFITGLLDLLVQLVTAFPSCEEAIETSEQLALSIITTSKNRELRLKAFELIIASTTGCDEDEFYGAMRDLESYINKVATTKAGTDIEELHLEKRAAMDRYGKKMIRYTGAIESLHRRLQDRTRGGGNVTDRSLTVSPSWECFSSTVIPASTGTIFSQSVSNSPISQFTKILQNNSFSHVYDQPSGPSTSNPPESLNGDQRRFITHEMQPFTPGDYDRSGTSLSDYPQIDEVDPTYYRPLSFQRDAVEILQVSSYRRRKPQPQLPTFPIAEEEVTAPHDYIEAQSSPVAKRASGSEVGDILADDLDEFRPRRYQPLGMLTERKRVNDEEQRKRSIEAATRRDSNEDWVIVGDLQEATNKLTKAQVELDLAAGAESSEAGQGILQDGQGGEASIQGNSGEEFRAVSEGLVLEGAHSEPSITYTLPPQPYEEKIPVDSLTENDGIAWGKMEQEDKGGRDTRCSFDLPIQGLNDEVDLPIQGLNDEEYCLPKQDPESSDRRRSELLPIVAAPELGDTLKFGANLSYSIIRDGSDAPEVVEVVPAAVYGVDNDAHLISKKKPSRASRLFSSLPGSSVKLSRLGSLRFNTSCSPPPRTPAPGPEVVPPSHPLTLRKSQTGPDVRNEKMEILRRHANITYKAAPGSSSDSSPNVSSEPLFSPSTFQPTSSFNVTDYDSIVAENVYRLTPKENFLSFLTLDCRHVIYMSNDGFQVFMVPTQHDPIPVKARHTYRLGEAEGLKKGKVPWEYKSGAASRRYIATITKERVQVHDLQQSCTAIYTKKTQDHEYHSVAVAADKMAVGMTPINGGVGEGVITIFKMRNATTNAARKWEEWKVIRLTISAIGLDGDDGVPYFLSLTRDAKGLTACTRSGHFFAWDIAGRGEPVLISSGRVIIQAGIGSEVLTASFLFPDMQHILCSTMSMNDDNPGWVGCFTEPTRSVAQQAPHRPLRQVGLKIHHSAVSPNGNATAFLSRTGRINIVPIMRIEGDSNVTTLAATSAEQRLQASSTPEGAGRIMFTPQGDKLIGVDKKGKVVVLSFKK</sequence>
<proteinExistence type="predicted"/>
<feature type="compositionally biased region" description="Polar residues" evidence="1">
    <location>
        <begin position="492"/>
        <end position="505"/>
    </location>
</feature>
<gene>
    <name evidence="2" type="ORF">L211DRAFT_819955</name>
</gene>
<evidence type="ECO:0000313" key="2">
    <source>
        <dbReference type="EMBL" id="RPB26995.1"/>
    </source>
</evidence>
<dbReference type="EMBL" id="ML121532">
    <property type="protein sequence ID" value="RPB26995.1"/>
    <property type="molecule type" value="Genomic_DNA"/>
</dbReference>
<reference evidence="2 3" key="1">
    <citation type="journal article" date="2018" name="Nat. Ecol. Evol.">
        <title>Pezizomycetes genomes reveal the molecular basis of ectomycorrhizal truffle lifestyle.</title>
        <authorList>
            <person name="Murat C."/>
            <person name="Payen T."/>
            <person name="Noel B."/>
            <person name="Kuo A."/>
            <person name="Morin E."/>
            <person name="Chen J."/>
            <person name="Kohler A."/>
            <person name="Krizsan K."/>
            <person name="Balestrini R."/>
            <person name="Da Silva C."/>
            <person name="Montanini B."/>
            <person name="Hainaut M."/>
            <person name="Levati E."/>
            <person name="Barry K.W."/>
            <person name="Belfiori B."/>
            <person name="Cichocki N."/>
            <person name="Clum A."/>
            <person name="Dockter R.B."/>
            <person name="Fauchery L."/>
            <person name="Guy J."/>
            <person name="Iotti M."/>
            <person name="Le Tacon F."/>
            <person name="Lindquist E.A."/>
            <person name="Lipzen A."/>
            <person name="Malagnac F."/>
            <person name="Mello A."/>
            <person name="Molinier V."/>
            <person name="Miyauchi S."/>
            <person name="Poulain J."/>
            <person name="Riccioni C."/>
            <person name="Rubini A."/>
            <person name="Sitrit Y."/>
            <person name="Splivallo R."/>
            <person name="Traeger S."/>
            <person name="Wang M."/>
            <person name="Zifcakova L."/>
            <person name="Wipf D."/>
            <person name="Zambonelli A."/>
            <person name="Paolocci F."/>
            <person name="Nowrousian M."/>
            <person name="Ottonello S."/>
            <person name="Baldrian P."/>
            <person name="Spatafora J.W."/>
            <person name="Henrissat B."/>
            <person name="Nagy L.G."/>
            <person name="Aury J.M."/>
            <person name="Wincker P."/>
            <person name="Grigoriev I.V."/>
            <person name="Bonfante P."/>
            <person name="Martin F.M."/>
        </authorList>
    </citation>
    <scope>NUCLEOTIDE SEQUENCE [LARGE SCALE GENOMIC DNA]</scope>
    <source>
        <strain evidence="2 3">ATCC MYA-4762</strain>
    </source>
</reference>
<accession>A0A3N4MC29</accession>
<name>A0A3N4MC29_9PEZI</name>
<dbReference type="OrthoDB" id="5324744at2759"/>
<dbReference type="InterPro" id="IPR036322">
    <property type="entry name" value="WD40_repeat_dom_sf"/>
</dbReference>
<feature type="region of interest" description="Disordered" evidence="1">
    <location>
        <begin position="942"/>
        <end position="963"/>
    </location>
</feature>
<feature type="region of interest" description="Disordered" evidence="1">
    <location>
        <begin position="485"/>
        <end position="505"/>
    </location>
</feature>
<feature type="region of interest" description="Disordered" evidence="1">
    <location>
        <begin position="890"/>
        <end position="923"/>
    </location>
</feature>
<feature type="region of interest" description="Disordered" evidence="1">
    <location>
        <begin position="683"/>
        <end position="702"/>
    </location>
</feature>
<evidence type="ECO:0000256" key="1">
    <source>
        <dbReference type="SAM" id="MobiDB-lite"/>
    </source>
</evidence>